<dbReference type="HOGENOM" id="CLU_1265102_0_0_9"/>
<feature type="compositionally biased region" description="Acidic residues" evidence="3">
    <location>
        <begin position="169"/>
        <end position="185"/>
    </location>
</feature>
<dbReference type="PROSITE" id="PS50978">
    <property type="entry name" value="NEAT"/>
    <property type="match status" value="1"/>
</dbReference>
<dbReference type="InterPro" id="IPR006635">
    <property type="entry name" value="NEAT_dom"/>
</dbReference>
<dbReference type="PATRIC" id="fig|1216932.3.peg.224"/>
<gene>
    <name evidence="6" type="ORF">CM240_0243</name>
</gene>
<evidence type="ECO:0000256" key="3">
    <source>
        <dbReference type="SAM" id="MobiDB-lite"/>
    </source>
</evidence>
<dbReference type="SUPFAM" id="SSF158911">
    <property type="entry name" value="NEAT domain-like"/>
    <property type="match status" value="1"/>
</dbReference>
<organism evidence="6 7">
    <name type="scientific">Clostridium bornimense</name>
    <dbReference type="NCBI Taxonomy" id="1216932"/>
    <lineage>
        <taxon>Bacteria</taxon>
        <taxon>Bacillati</taxon>
        <taxon>Bacillota</taxon>
        <taxon>Clostridia</taxon>
        <taxon>Eubacteriales</taxon>
        <taxon>Clostridiaceae</taxon>
        <taxon>Clostridium</taxon>
    </lineage>
</organism>
<evidence type="ECO:0000256" key="1">
    <source>
        <dbReference type="ARBA" id="ARBA00004196"/>
    </source>
</evidence>
<dbReference type="eggNOG" id="ENOG50345DX">
    <property type="taxonomic scope" value="Bacteria"/>
</dbReference>
<dbReference type="Gene3D" id="2.60.40.1850">
    <property type="match status" value="1"/>
</dbReference>
<dbReference type="AlphaFoldDB" id="W6RT41"/>
<evidence type="ECO:0000313" key="7">
    <source>
        <dbReference type="Proteomes" id="UP000019426"/>
    </source>
</evidence>
<proteinExistence type="predicted"/>
<evidence type="ECO:0000256" key="2">
    <source>
        <dbReference type="ARBA" id="ARBA00022729"/>
    </source>
</evidence>
<comment type="subcellular location">
    <subcellularLocation>
        <location evidence="1">Cell envelope</location>
    </subcellularLocation>
</comment>
<dbReference type="EMBL" id="HG917868">
    <property type="protein sequence ID" value="CDM67413.1"/>
    <property type="molecule type" value="Genomic_DNA"/>
</dbReference>
<keyword evidence="7" id="KW-1185">Reference proteome</keyword>
<keyword evidence="4" id="KW-0812">Transmembrane</keyword>
<dbReference type="KEGG" id="clt:CM240_0243"/>
<feature type="domain" description="NEAT" evidence="5">
    <location>
        <begin position="33"/>
        <end position="162"/>
    </location>
</feature>
<dbReference type="SMART" id="SM00725">
    <property type="entry name" value="NEAT"/>
    <property type="match status" value="1"/>
</dbReference>
<evidence type="ECO:0000313" key="6">
    <source>
        <dbReference type="EMBL" id="CDM67413.1"/>
    </source>
</evidence>
<name>W6RT41_9CLOT</name>
<dbReference type="Proteomes" id="UP000019426">
    <property type="component" value="Chromosome M2/40_rep1"/>
</dbReference>
<sequence>MKIFDKIRGLILGIFAVILTFSFSNVVYGSEEVESGIYELKNSVYHESDVGMSMARSYLDETMQVKITKSEVVFTIGFSGTAYMNNYRIAIDGAEVPVEIVEENSEAGTIKLQVKASSKDVDMKAKIYVDPMGRDVEFSVIPDYENMTLIEAIEEEPTVEETVNNEESNNNEEDEAVVAEEENSEVAEKSNSTLTVVIIAAIVVIAIGVVALKVKLKK</sequence>
<dbReference type="RefSeq" id="WP_044035871.1">
    <property type="nucleotide sequence ID" value="NZ_HG917868.1"/>
</dbReference>
<dbReference type="CDD" id="cd06920">
    <property type="entry name" value="NEAT"/>
    <property type="match status" value="1"/>
</dbReference>
<dbReference type="GO" id="GO:0030313">
    <property type="term" value="C:cell envelope"/>
    <property type="evidence" value="ECO:0007669"/>
    <property type="project" value="UniProtKB-SubCell"/>
</dbReference>
<feature type="region of interest" description="Disordered" evidence="3">
    <location>
        <begin position="158"/>
        <end position="185"/>
    </location>
</feature>
<evidence type="ECO:0000259" key="5">
    <source>
        <dbReference type="PROSITE" id="PS50978"/>
    </source>
</evidence>
<feature type="transmembrane region" description="Helical" evidence="4">
    <location>
        <begin position="193"/>
        <end position="212"/>
    </location>
</feature>
<keyword evidence="4" id="KW-0472">Membrane</keyword>
<protein>
    <submittedName>
        <fullName evidence="6">Putative iron transporter</fullName>
    </submittedName>
</protein>
<keyword evidence="4" id="KW-1133">Transmembrane helix</keyword>
<dbReference type="STRING" id="1216932.CM240_0243"/>
<evidence type="ECO:0000256" key="4">
    <source>
        <dbReference type="SAM" id="Phobius"/>
    </source>
</evidence>
<accession>W6RT41</accession>
<keyword evidence="2" id="KW-0732">Signal</keyword>
<dbReference type="OrthoDB" id="1751882at2"/>
<reference evidence="6 7" key="1">
    <citation type="submission" date="2013-11" db="EMBL/GenBank/DDBJ databases">
        <title>Complete genome sequence of Clostridum sp. M2/40.</title>
        <authorList>
            <person name="Wibberg D."/>
            <person name="Puehler A."/>
            <person name="Schlueter A."/>
        </authorList>
    </citation>
    <scope>NUCLEOTIDE SEQUENCE [LARGE SCALE GENOMIC DNA]</scope>
    <source>
        <strain evidence="7">M2/40</strain>
    </source>
</reference>
<dbReference type="Pfam" id="PF05031">
    <property type="entry name" value="NEAT"/>
    <property type="match status" value="1"/>
</dbReference>
<dbReference type="InterPro" id="IPR037250">
    <property type="entry name" value="NEAT_dom_sf"/>
</dbReference>